<dbReference type="RefSeq" id="WP_253778146.1">
    <property type="nucleotide sequence ID" value="NZ_JAMTCK010000018.1"/>
</dbReference>
<keyword evidence="1" id="KW-0812">Transmembrane</keyword>
<sequence>MRNDRRDVMKALADARPDSLDPAQLIGSDRSRKDLTRILTDAALSTSEQPVVAGGGRVRQRAWLWAVPVTAVAAAAAVLAGTVFTTPTTGGGDQVIAAAPTEARVVLLNAADKLGAREQTGEYWRVRTQSRVVLLSSAGGKDFALLWTGEEERSVGVKPGAITRGGVNLNDRTEPRTEADGVIWREVGSPAEPEFKHSTAYSAKVPAVGTSPQPKFYETSLADLVYPIGGREVSYADLQALPKDPVELRKLLARSIASSEEGSVELTRWLFHQAASLITLPVPTEVRQAAYRLIADLPGVQALGEITDPNGRRGVGVGLPRGESPDYGTTEEQLIIDQATGLPLAQQEVLRQPGAERTRFGLKDGDVVRSSTTLRAEWTDEQLAVPSAG</sequence>
<gene>
    <name evidence="2" type="ORF">LX83_006280</name>
</gene>
<protein>
    <recommendedName>
        <fullName evidence="4">CU044_5270 family protein</fullName>
    </recommendedName>
</protein>
<evidence type="ECO:0000313" key="2">
    <source>
        <dbReference type="EMBL" id="MCP2169395.1"/>
    </source>
</evidence>
<evidence type="ECO:0000313" key="3">
    <source>
        <dbReference type="Proteomes" id="UP001206128"/>
    </source>
</evidence>
<dbReference type="InterPro" id="IPR047789">
    <property type="entry name" value="CU044_5270-like"/>
</dbReference>
<proteinExistence type="predicted"/>
<dbReference type="AlphaFoldDB" id="A0AAE3GKX4"/>
<reference evidence="2" key="1">
    <citation type="submission" date="2022-06" db="EMBL/GenBank/DDBJ databases">
        <title>Genomic Encyclopedia of Archaeal and Bacterial Type Strains, Phase II (KMG-II): from individual species to whole genera.</title>
        <authorList>
            <person name="Goeker M."/>
        </authorList>
    </citation>
    <scope>NUCLEOTIDE SEQUENCE</scope>
    <source>
        <strain evidence="2">DSM 43935</strain>
    </source>
</reference>
<feature type="transmembrane region" description="Helical" evidence="1">
    <location>
        <begin position="62"/>
        <end position="84"/>
    </location>
</feature>
<comment type="caution">
    <text evidence="2">The sequence shown here is derived from an EMBL/GenBank/DDBJ whole genome shotgun (WGS) entry which is preliminary data.</text>
</comment>
<keyword evidence="1" id="KW-1133">Transmembrane helix</keyword>
<dbReference type="Proteomes" id="UP001206128">
    <property type="component" value="Unassembled WGS sequence"/>
</dbReference>
<name>A0AAE3GKX4_9PSEU</name>
<keyword evidence="1" id="KW-0472">Membrane</keyword>
<evidence type="ECO:0008006" key="4">
    <source>
        <dbReference type="Google" id="ProtNLM"/>
    </source>
</evidence>
<evidence type="ECO:0000256" key="1">
    <source>
        <dbReference type="SAM" id="Phobius"/>
    </source>
</evidence>
<accession>A0AAE3GKX4</accession>
<keyword evidence="3" id="KW-1185">Reference proteome</keyword>
<dbReference type="EMBL" id="JAMTCK010000018">
    <property type="protein sequence ID" value="MCP2169395.1"/>
    <property type="molecule type" value="Genomic_DNA"/>
</dbReference>
<dbReference type="NCBIfam" id="NF038083">
    <property type="entry name" value="CU044_5270_fam"/>
    <property type="match status" value="1"/>
</dbReference>
<organism evidence="2 3">
    <name type="scientific">Goodfellowiella coeruleoviolacea</name>
    <dbReference type="NCBI Taxonomy" id="334858"/>
    <lineage>
        <taxon>Bacteria</taxon>
        <taxon>Bacillati</taxon>
        <taxon>Actinomycetota</taxon>
        <taxon>Actinomycetes</taxon>
        <taxon>Pseudonocardiales</taxon>
        <taxon>Pseudonocardiaceae</taxon>
        <taxon>Goodfellowiella</taxon>
    </lineage>
</organism>